<evidence type="ECO:0008006" key="4">
    <source>
        <dbReference type="Google" id="ProtNLM"/>
    </source>
</evidence>
<sequence>MADLRNGVALLALLCNPTTSLCHLIALPRVAATCLFHDTRAPCSARTPAPPPARTPTSRLHSGPLCARTRPAHHLPSPHHVYASCLRARRIRHPRGCTCSSSPQPSRIATRSTYPSSGGALLSWDIGNPLARREQR</sequence>
<evidence type="ECO:0000256" key="1">
    <source>
        <dbReference type="SAM" id="SignalP"/>
    </source>
</evidence>
<gene>
    <name evidence="2" type="ORF">FIBSPDRAFT_854603</name>
</gene>
<accession>A0A166Q8G2</accession>
<evidence type="ECO:0000313" key="2">
    <source>
        <dbReference type="EMBL" id="KZP26874.1"/>
    </source>
</evidence>
<keyword evidence="3" id="KW-1185">Reference proteome</keyword>
<dbReference type="EMBL" id="KV417512">
    <property type="protein sequence ID" value="KZP26874.1"/>
    <property type="molecule type" value="Genomic_DNA"/>
</dbReference>
<evidence type="ECO:0000313" key="3">
    <source>
        <dbReference type="Proteomes" id="UP000076532"/>
    </source>
</evidence>
<feature type="chain" id="PRO_5007878610" description="Secreted protein" evidence="1">
    <location>
        <begin position="23"/>
        <end position="136"/>
    </location>
</feature>
<protein>
    <recommendedName>
        <fullName evidence="4">Secreted protein</fullName>
    </recommendedName>
</protein>
<proteinExistence type="predicted"/>
<organism evidence="2 3">
    <name type="scientific">Athelia psychrophila</name>
    <dbReference type="NCBI Taxonomy" id="1759441"/>
    <lineage>
        <taxon>Eukaryota</taxon>
        <taxon>Fungi</taxon>
        <taxon>Dikarya</taxon>
        <taxon>Basidiomycota</taxon>
        <taxon>Agaricomycotina</taxon>
        <taxon>Agaricomycetes</taxon>
        <taxon>Agaricomycetidae</taxon>
        <taxon>Atheliales</taxon>
        <taxon>Atheliaceae</taxon>
        <taxon>Athelia</taxon>
    </lineage>
</organism>
<name>A0A166Q8G2_9AGAM</name>
<feature type="signal peptide" evidence="1">
    <location>
        <begin position="1"/>
        <end position="22"/>
    </location>
</feature>
<reference evidence="2 3" key="1">
    <citation type="journal article" date="2016" name="Mol. Biol. Evol.">
        <title>Comparative Genomics of Early-Diverging Mushroom-Forming Fungi Provides Insights into the Origins of Lignocellulose Decay Capabilities.</title>
        <authorList>
            <person name="Nagy L.G."/>
            <person name="Riley R."/>
            <person name="Tritt A."/>
            <person name="Adam C."/>
            <person name="Daum C."/>
            <person name="Floudas D."/>
            <person name="Sun H."/>
            <person name="Yadav J.S."/>
            <person name="Pangilinan J."/>
            <person name="Larsson K.H."/>
            <person name="Matsuura K."/>
            <person name="Barry K."/>
            <person name="Labutti K."/>
            <person name="Kuo R."/>
            <person name="Ohm R.A."/>
            <person name="Bhattacharya S.S."/>
            <person name="Shirouzu T."/>
            <person name="Yoshinaga Y."/>
            <person name="Martin F.M."/>
            <person name="Grigoriev I.V."/>
            <person name="Hibbett D.S."/>
        </authorList>
    </citation>
    <scope>NUCLEOTIDE SEQUENCE [LARGE SCALE GENOMIC DNA]</scope>
    <source>
        <strain evidence="2 3">CBS 109695</strain>
    </source>
</reference>
<dbReference type="AlphaFoldDB" id="A0A166Q8G2"/>
<keyword evidence="1" id="KW-0732">Signal</keyword>
<dbReference type="Proteomes" id="UP000076532">
    <property type="component" value="Unassembled WGS sequence"/>
</dbReference>